<comment type="subcellular location">
    <subcellularLocation>
        <location evidence="1">Cell membrane</location>
        <topology evidence="1">Multi-pass membrane protein</topology>
    </subcellularLocation>
</comment>
<comment type="similarity">
    <text evidence="2">Belongs to the resistance-nodulation-cell division (RND) (TC 2.A.6) family.</text>
</comment>
<evidence type="ECO:0000313" key="10">
    <source>
        <dbReference type="Proteomes" id="UP000585363"/>
    </source>
</evidence>
<dbReference type="SUPFAM" id="SSF82714">
    <property type="entry name" value="Multidrug efflux transporter AcrB TolC docking domain, DN and DC subdomains"/>
    <property type="match status" value="2"/>
</dbReference>
<gene>
    <name evidence="9" type="ORF">GW590_20975</name>
</gene>
<dbReference type="PRINTS" id="PR00702">
    <property type="entry name" value="ACRIFLAVINRP"/>
</dbReference>
<sequence>MIAWILRWSVANRFLVMMATLFLCLWGTWTIVHTPVDALPDLSDVQVIVQTSYPGQAPQIVENQVTYPLTTTMLSVPGAKTVRGFSSFGASYVYVIFEDGTDLYWARSRVLEYLNQVQGKLPTGVTPQIGPDATGVGWIFEYALVDRSGQHNLAELRSLQDWVLKFELKTLPGVAEVASIGGVVKEYQIVVNPLKLAQYGIRLTEVKQAITASNQEAGGSSVELAEAEYMVRASGYLQTLDDFNHIVLKTNETGVPVYLGDVARVQIGPEMRRGISELNGEGEAAGGVVILRSGKNAREVISAVKAKLESLKASLPAGVEVVTTYDRSQLIDRAIDNLRDKLLEEFIVVAVVCALFLWHLRSALVAIVSLPLGLCIAFIVMHYQGINANIMSLGGIAIAVGAMVDAAIVMIENAHKKIEAWQHQHPGQPLDSASRWQVITDASVEVGPALFISLLIITLSFIPIFTLEGQEGRLFGPLAFTKTYAMAGAAGLAIMVIPILMGYLIRGHIRAEARNPLNRLLIKLYHPMLIRVLNWPKLTLGIALLSILTVIWPLGKIGGEFLPKINEGDLLYMPSTLPGISAAQAAVLLQATDKLIKTVPEVATVFGKTGRAETATDSAPLEMVETTIQLKPQSQWRAGMTLDKIIDELDARVRLPGLVNLWVPPIRNRIDMLSTGIKSPIGIKVSGSVLADIDASAQQIATAARQVPGVVSALAERLVGGRYIDVDIKREAAARYGMTVEDVQLFVSSAIGGAEVGETVEGIARYPINIRYPQSFRDSPETLRQLPILTAQKQQITLGEVADIKIVSGPPMLKTENARPTSWIFIDSRGRDMVSVVNDLKKVIARQVHLQPGTSVSFTGQYELLERANQKLTLMVPMTLMIIFILLYLAFRRVSEALLIIASIPFALIGGIWFLYWQGFHLSVATGTGFIALAGLAAEFGVVMLMYLRHAIEQDPRLLVAETFTVQGLDNALYQGAVMRVRPKAMTVAVIVAGLLPILWGTGTGSEIMSRIAAPMIGGMITAPLLSMFIIPAAYKLIWLHRRRN</sequence>
<evidence type="ECO:0000256" key="3">
    <source>
        <dbReference type="ARBA" id="ARBA00022448"/>
    </source>
</evidence>
<dbReference type="Gene3D" id="1.20.1640.10">
    <property type="entry name" value="Multidrug efflux transporter AcrB transmembrane domain"/>
    <property type="match status" value="2"/>
</dbReference>
<feature type="transmembrane region" description="Helical" evidence="8">
    <location>
        <begin position="363"/>
        <end position="384"/>
    </location>
</feature>
<evidence type="ECO:0000256" key="4">
    <source>
        <dbReference type="ARBA" id="ARBA00022475"/>
    </source>
</evidence>
<keyword evidence="7 8" id="KW-0472">Membrane</keyword>
<feature type="transmembrane region" description="Helical" evidence="8">
    <location>
        <begin position="342"/>
        <end position="358"/>
    </location>
</feature>
<evidence type="ECO:0000256" key="7">
    <source>
        <dbReference type="ARBA" id="ARBA00023136"/>
    </source>
</evidence>
<reference evidence="9 10" key="2">
    <citation type="submission" date="2020-06" db="EMBL/GenBank/DDBJ databases">
        <title>Polyphasic characterization of a Rahnella strain isolated from tree sap.</title>
        <authorList>
            <person name="Kim I.S."/>
        </authorList>
    </citation>
    <scope>NUCLEOTIDE SEQUENCE [LARGE SCALE GENOMIC DNA]</scope>
    <source>
        <strain evidence="9 10">SAP-1</strain>
    </source>
</reference>
<dbReference type="NCBIfam" id="TIGR00914">
    <property type="entry name" value="2A0601"/>
    <property type="match status" value="1"/>
</dbReference>
<dbReference type="EMBL" id="JAADJU010000013">
    <property type="protein sequence ID" value="NMP29327.1"/>
    <property type="molecule type" value="Genomic_DNA"/>
</dbReference>
<accession>A0A848MLP8</accession>
<evidence type="ECO:0000256" key="6">
    <source>
        <dbReference type="ARBA" id="ARBA00022989"/>
    </source>
</evidence>
<feature type="transmembrane region" description="Helical" evidence="8">
    <location>
        <begin position="929"/>
        <end position="948"/>
    </location>
</feature>
<keyword evidence="6 8" id="KW-1133">Transmembrane helix</keyword>
<comment type="caution">
    <text evidence="9">The sequence shown here is derived from an EMBL/GenBank/DDBJ whole genome shotgun (WGS) entry which is preliminary data.</text>
</comment>
<feature type="transmembrane region" description="Helical" evidence="8">
    <location>
        <begin position="390"/>
        <end position="411"/>
    </location>
</feature>
<evidence type="ECO:0000313" key="9">
    <source>
        <dbReference type="EMBL" id="NMP29327.1"/>
    </source>
</evidence>
<dbReference type="GO" id="GO:0042910">
    <property type="term" value="F:xenobiotic transmembrane transporter activity"/>
    <property type="evidence" value="ECO:0007669"/>
    <property type="project" value="TreeGrafter"/>
</dbReference>
<name>A0A848MLP8_9GAMM</name>
<dbReference type="RefSeq" id="WP_169405042.1">
    <property type="nucleotide sequence ID" value="NZ_JAADJU010000013.1"/>
</dbReference>
<dbReference type="SUPFAM" id="SSF82866">
    <property type="entry name" value="Multidrug efflux transporter AcrB transmembrane domain"/>
    <property type="match status" value="2"/>
</dbReference>
<dbReference type="PANTHER" id="PTHR32063:SF19">
    <property type="entry name" value="CATION EFFLUX SYSTEM PROTEIN CUSA"/>
    <property type="match status" value="1"/>
</dbReference>
<keyword evidence="3" id="KW-0813">Transport</keyword>
<dbReference type="Gene3D" id="3.30.70.1320">
    <property type="entry name" value="Multidrug efflux transporter AcrB pore domain like"/>
    <property type="match status" value="1"/>
</dbReference>
<feature type="transmembrane region" description="Helical" evidence="8">
    <location>
        <begin position="444"/>
        <end position="464"/>
    </location>
</feature>
<keyword evidence="10" id="KW-1185">Reference proteome</keyword>
<keyword evidence="4" id="KW-1003">Cell membrane</keyword>
<keyword evidence="5 8" id="KW-0812">Transmembrane</keyword>
<proteinExistence type="inferred from homology"/>
<organism evidence="9 10">
    <name type="scientific">Rouxiella aceris</name>
    <dbReference type="NCBI Taxonomy" id="2703884"/>
    <lineage>
        <taxon>Bacteria</taxon>
        <taxon>Pseudomonadati</taxon>
        <taxon>Pseudomonadota</taxon>
        <taxon>Gammaproteobacteria</taxon>
        <taxon>Enterobacterales</taxon>
        <taxon>Yersiniaceae</taxon>
        <taxon>Rouxiella</taxon>
    </lineage>
</organism>
<evidence type="ECO:0000256" key="8">
    <source>
        <dbReference type="SAM" id="Phobius"/>
    </source>
</evidence>
<dbReference type="Gene3D" id="3.30.70.1440">
    <property type="entry name" value="Multidrug efflux transporter AcrB pore domain"/>
    <property type="match status" value="1"/>
</dbReference>
<feature type="transmembrane region" description="Helical" evidence="8">
    <location>
        <begin position="538"/>
        <end position="555"/>
    </location>
</feature>
<feature type="transmembrane region" description="Helical" evidence="8">
    <location>
        <begin position="872"/>
        <end position="891"/>
    </location>
</feature>
<dbReference type="InterPro" id="IPR001036">
    <property type="entry name" value="Acrflvin-R"/>
</dbReference>
<dbReference type="AlphaFoldDB" id="A0A848MLP8"/>
<feature type="transmembrane region" description="Helical" evidence="8">
    <location>
        <begin position="484"/>
        <end position="505"/>
    </location>
</feature>
<feature type="transmembrane region" description="Helical" evidence="8">
    <location>
        <begin position="1012"/>
        <end position="1035"/>
    </location>
</feature>
<reference evidence="9 10" key="1">
    <citation type="submission" date="2020-01" db="EMBL/GenBank/DDBJ databases">
        <authorList>
            <person name="Lee S.D."/>
        </authorList>
    </citation>
    <scope>NUCLEOTIDE SEQUENCE [LARGE SCALE GENOMIC DNA]</scope>
    <source>
        <strain evidence="9 10">SAP-1</strain>
    </source>
</reference>
<dbReference type="PANTHER" id="PTHR32063">
    <property type="match status" value="1"/>
</dbReference>
<feature type="transmembrane region" description="Helical" evidence="8">
    <location>
        <begin position="898"/>
        <end position="917"/>
    </location>
</feature>
<dbReference type="GO" id="GO:0005886">
    <property type="term" value="C:plasma membrane"/>
    <property type="evidence" value="ECO:0007669"/>
    <property type="project" value="UniProtKB-SubCell"/>
</dbReference>
<dbReference type="Gene3D" id="3.30.2090.10">
    <property type="entry name" value="Multidrug efflux transporter AcrB TolC docking domain, DN and DC subdomains"/>
    <property type="match status" value="2"/>
</dbReference>
<dbReference type="SUPFAM" id="SSF82693">
    <property type="entry name" value="Multidrug efflux transporter AcrB pore domain, PN1, PN2, PC1 and PC2 subdomains"/>
    <property type="match status" value="2"/>
</dbReference>
<dbReference type="InterPro" id="IPR004763">
    <property type="entry name" value="CusA-like"/>
</dbReference>
<evidence type="ECO:0000256" key="2">
    <source>
        <dbReference type="ARBA" id="ARBA00010942"/>
    </source>
</evidence>
<dbReference type="GO" id="GO:0008324">
    <property type="term" value="F:monoatomic cation transmembrane transporter activity"/>
    <property type="evidence" value="ECO:0007669"/>
    <property type="project" value="InterPro"/>
</dbReference>
<dbReference type="Pfam" id="PF00873">
    <property type="entry name" value="ACR_tran"/>
    <property type="match status" value="1"/>
</dbReference>
<evidence type="ECO:0000256" key="5">
    <source>
        <dbReference type="ARBA" id="ARBA00022692"/>
    </source>
</evidence>
<dbReference type="Gene3D" id="3.30.70.1430">
    <property type="entry name" value="Multidrug efflux transporter AcrB pore domain"/>
    <property type="match status" value="2"/>
</dbReference>
<protein>
    <submittedName>
        <fullName evidence="9">CusA/CzcA family heavy metal efflux RND transporter</fullName>
    </submittedName>
</protein>
<evidence type="ECO:0000256" key="1">
    <source>
        <dbReference type="ARBA" id="ARBA00004651"/>
    </source>
</evidence>
<dbReference type="InterPro" id="IPR027463">
    <property type="entry name" value="AcrB_DN_DC_subdom"/>
</dbReference>
<feature type="transmembrane region" description="Helical" evidence="8">
    <location>
        <begin position="983"/>
        <end position="1000"/>
    </location>
</feature>
<dbReference type="Proteomes" id="UP000585363">
    <property type="component" value="Unassembled WGS sequence"/>
</dbReference>